<keyword evidence="2" id="KW-0812">Transmembrane</keyword>
<feature type="region of interest" description="Disordered" evidence="1">
    <location>
        <begin position="1"/>
        <end position="98"/>
    </location>
</feature>
<keyword evidence="2" id="KW-1133">Transmembrane helix</keyword>
<keyword evidence="4" id="KW-1185">Reference proteome</keyword>
<dbReference type="InterPro" id="IPR011047">
    <property type="entry name" value="Quinoprotein_ADH-like_sf"/>
</dbReference>
<organism evidence="3 4">
    <name type="scientific">Prauserella marina</name>
    <dbReference type="NCBI Taxonomy" id="530584"/>
    <lineage>
        <taxon>Bacteria</taxon>
        <taxon>Bacillati</taxon>
        <taxon>Actinomycetota</taxon>
        <taxon>Actinomycetes</taxon>
        <taxon>Pseudonocardiales</taxon>
        <taxon>Pseudonocardiaceae</taxon>
        <taxon>Prauserella</taxon>
    </lineage>
</organism>
<dbReference type="KEGG" id="pmad:BAY61_04245"/>
<dbReference type="Proteomes" id="UP000199494">
    <property type="component" value="Unassembled WGS sequence"/>
</dbReference>
<evidence type="ECO:0000313" key="3">
    <source>
        <dbReference type="EMBL" id="SDD89918.1"/>
    </source>
</evidence>
<feature type="transmembrane region" description="Helical" evidence="2">
    <location>
        <begin position="104"/>
        <end position="123"/>
    </location>
</feature>
<feature type="compositionally biased region" description="Basic residues" evidence="1">
    <location>
        <begin position="1"/>
        <end position="10"/>
    </location>
</feature>
<dbReference type="EMBL" id="FMZE01000014">
    <property type="protein sequence ID" value="SDD89918.1"/>
    <property type="molecule type" value="Genomic_DNA"/>
</dbReference>
<proteinExistence type="predicted"/>
<dbReference type="STRING" id="530584.SAMN05421630_11450"/>
<evidence type="ECO:0000313" key="4">
    <source>
        <dbReference type="Proteomes" id="UP000199494"/>
    </source>
</evidence>
<protein>
    <submittedName>
        <fullName evidence="3">Uncharacterized protein</fullName>
    </submittedName>
</protein>
<sequence>MNTSSGRHRKQDTGDVPPVLAPGTEDVLAPVGQGVPGDHAADANITDTEHGSDSPDDPDGPGHAEGGAGRLSAHRHRPARRGVGGERAGGNGRRSPWNRRGDRIAVALIAVVSLTTGLLIWAFSDNRATSQEVAGPAPALPPAPGEVPAQLAEIWRADSQDTPLPVAEQNSVITASGGEVAGRDPLTGEIRWRYARDLQLCTVSGSWDRVLAVYRKDAGCSEVTQLDADSGKRTAQRNGDAELGTRLVGDGDHVTTTGKHLLNTWRSDLVKSMEYGQVYAPQNPEKQPRTGCVYSSVAAAAGKVGVIERCENDGETASTSPAAEQPAAGDRLTVLKAASEEADEPEELFSTLLPGAQGVLVAMSADHSAVAMPDANQLAVFDGDGNVSATYPLDLPAPDLARQPPQGVAPTSEGVRNLYWFTGSRTVALARNDLAPQWTLEDSLGPGTLFAGQYVVPIAGGLAVLDERTGATIRTIGVDRQGYTGPVELASAGPVLLEQRGDTVVALR</sequence>
<gene>
    <name evidence="3" type="ORF">SAMN05421630_11450</name>
</gene>
<reference evidence="3 4" key="1">
    <citation type="submission" date="2016-10" db="EMBL/GenBank/DDBJ databases">
        <authorList>
            <person name="de Groot N.N."/>
        </authorList>
    </citation>
    <scope>NUCLEOTIDE SEQUENCE [LARGE SCALE GENOMIC DNA]</scope>
    <source>
        <strain evidence="3 4">CGMCC 4.5506</strain>
    </source>
</reference>
<name>A0A222VKI7_9PSEU</name>
<dbReference type="AlphaFoldDB" id="A0A222VKI7"/>
<evidence type="ECO:0000256" key="2">
    <source>
        <dbReference type="SAM" id="Phobius"/>
    </source>
</evidence>
<dbReference type="OrthoDB" id="5182370at2"/>
<dbReference type="RefSeq" id="WP_091810373.1">
    <property type="nucleotide sequence ID" value="NZ_CP016353.1"/>
</dbReference>
<keyword evidence="2" id="KW-0472">Membrane</keyword>
<evidence type="ECO:0000256" key="1">
    <source>
        <dbReference type="SAM" id="MobiDB-lite"/>
    </source>
</evidence>
<dbReference type="SUPFAM" id="SSF50998">
    <property type="entry name" value="Quinoprotein alcohol dehydrogenase-like"/>
    <property type="match status" value="1"/>
</dbReference>
<accession>A0A222VKI7</accession>